<evidence type="ECO:0000256" key="1">
    <source>
        <dbReference type="ARBA" id="ARBA00022741"/>
    </source>
</evidence>
<dbReference type="GO" id="GO:0005524">
    <property type="term" value="F:ATP binding"/>
    <property type="evidence" value="ECO:0007669"/>
    <property type="project" value="UniProtKB-KW"/>
</dbReference>
<dbReference type="GO" id="GO:0009190">
    <property type="term" value="P:cyclic nucleotide biosynthetic process"/>
    <property type="evidence" value="ECO:0007669"/>
    <property type="project" value="InterPro"/>
</dbReference>
<accession>A0A7S3PEK7</accession>
<dbReference type="PANTHER" id="PTHR16305:SF28">
    <property type="entry name" value="GUANYLATE CYCLASE DOMAIN-CONTAINING PROTEIN"/>
    <property type="match status" value="1"/>
</dbReference>
<dbReference type="PROSITE" id="PS50125">
    <property type="entry name" value="GUANYLATE_CYCLASE_2"/>
    <property type="match status" value="1"/>
</dbReference>
<evidence type="ECO:0000256" key="2">
    <source>
        <dbReference type="ARBA" id="ARBA00022840"/>
    </source>
</evidence>
<evidence type="ECO:0000259" key="3">
    <source>
        <dbReference type="PROSITE" id="PS50125"/>
    </source>
</evidence>
<keyword evidence="2" id="KW-0067">ATP-binding</keyword>
<dbReference type="Gene3D" id="3.30.70.1230">
    <property type="entry name" value="Nucleotide cyclase"/>
    <property type="match status" value="2"/>
</dbReference>
<dbReference type="EMBL" id="HBIN01005875">
    <property type="protein sequence ID" value="CAE0433958.1"/>
    <property type="molecule type" value="Transcribed_RNA"/>
</dbReference>
<keyword evidence="1" id="KW-0547">Nucleotide-binding</keyword>
<dbReference type="InterPro" id="IPR001054">
    <property type="entry name" value="A/G_cyclase"/>
</dbReference>
<dbReference type="AlphaFoldDB" id="A0A7S3PEK7"/>
<dbReference type="InterPro" id="IPR029787">
    <property type="entry name" value="Nucleotide_cyclase"/>
</dbReference>
<dbReference type="GO" id="GO:0004016">
    <property type="term" value="F:adenylate cyclase activity"/>
    <property type="evidence" value="ECO:0007669"/>
    <property type="project" value="TreeGrafter"/>
</dbReference>
<name>A0A7S3PEK7_9STRA</name>
<feature type="domain" description="Guanylate cyclase" evidence="3">
    <location>
        <begin position="168"/>
        <end position="298"/>
    </location>
</feature>
<organism evidence="4">
    <name type="scientific">Aplanochytrium stocchinoi</name>
    <dbReference type="NCBI Taxonomy" id="215587"/>
    <lineage>
        <taxon>Eukaryota</taxon>
        <taxon>Sar</taxon>
        <taxon>Stramenopiles</taxon>
        <taxon>Bigyra</taxon>
        <taxon>Labyrinthulomycetes</taxon>
        <taxon>Thraustochytrida</taxon>
        <taxon>Thraustochytriidae</taxon>
        <taxon>Aplanochytrium</taxon>
    </lineage>
</organism>
<dbReference type="SUPFAM" id="SSF55073">
    <property type="entry name" value="Nucleotide cyclase"/>
    <property type="match status" value="2"/>
</dbReference>
<dbReference type="CDD" id="cd07302">
    <property type="entry name" value="CHD"/>
    <property type="match status" value="1"/>
</dbReference>
<protein>
    <recommendedName>
        <fullName evidence="3">Guanylate cyclase domain-containing protein</fullName>
    </recommendedName>
</protein>
<dbReference type="PANTHER" id="PTHR16305">
    <property type="entry name" value="TESTICULAR SOLUBLE ADENYLYL CYCLASE"/>
    <property type="match status" value="1"/>
</dbReference>
<dbReference type="GO" id="GO:0005737">
    <property type="term" value="C:cytoplasm"/>
    <property type="evidence" value="ECO:0007669"/>
    <property type="project" value="TreeGrafter"/>
</dbReference>
<dbReference type="GO" id="GO:0035556">
    <property type="term" value="P:intracellular signal transduction"/>
    <property type="evidence" value="ECO:0007669"/>
    <property type="project" value="InterPro"/>
</dbReference>
<evidence type="ECO:0000313" key="4">
    <source>
        <dbReference type="EMBL" id="CAE0433958.1"/>
    </source>
</evidence>
<proteinExistence type="predicted"/>
<reference evidence="4" key="1">
    <citation type="submission" date="2021-01" db="EMBL/GenBank/DDBJ databases">
        <authorList>
            <person name="Corre E."/>
            <person name="Pelletier E."/>
            <person name="Niang G."/>
            <person name="Scheremetjew M."/>
            <person name="Finn R."/>
            <person name="Kale V."/>
            <person name="Holt S."/>
            <person name="Cochrane G."/>
            <person name="Meng A."/>
            <person name="Brown T."/>
            <person name="Cohen L."/>
        </authorList>
    </citation>
    <scope>NUCLEOTIDE SEQUENCE</scope>
    <source>
        <strain evidence="4">GSBS06</strain>
    </source>
</reference>
<gene>
    <name evidence="4" type="ORF">ASTO00021_LOCUS4270</name>
</gene>
<dbReference type="Pfam" id="PF00211">
    <property type="entry name" value="Guanylate_cyc"/>
    <property type="match status" value="1"/>
</dbReference>
<dbReference type="SMART" id="SM00044">
    <property type="entry name" value="CYCc"/>
    <property type="match status" value="1"/>
</dbReference>
<sequence>MAKENKDKLLADILASRSMIEMNTDKFTLSIKFGIATGVVNIIHIGGATDSLDSCRIEYLAVGPALQDAFEAEKMCQEGQVVVTQEAMKAVKNTNFYTFSKIQKQKAFWQVSANEKNKKLHIPQIKTRELNTDQNPEIMFNYVPAAVAPYLEQKKHFESWLSELRRVTTLFCDIGMSGETMDKLTRGDPETENFLQNIYEKIQTLVFKYEGVINKFLIDDKGNTLIVVFGLAPFSHEDDANRAVFCAVDIINFLNSKDLKPAMGVTTSVCYGGVIGHAGSRREYSIIGDGINMAARLMSLAKTANEKVPHNNRQALYIEESTRLSLRDVRLIQEFVRSKEPVKLKGHKEKVWFYKRDLETLRILKTFEFPQFRHNRLATIFVHNDKSKKVSSIRYLIIVKPGQTIGELENMVIQKLNSKEVTTNRNKWALLFYKVTPEESLVAGVRLNEKQLIDEIPRELKILYFEFKEFSGKPPKMEPLLSEAKGRFFTKRLTTIDKPPGFEAEDTFSIIRRLEEAKERANEGLKVMLIEGSYGVGRSFGIKQAIGGSNTKNSVLRVAANPFLGLHNPARYGRVWVDLINQIMDDQLFDLGVGVEDSEKIKKARNNIVKDALKRSQKIFAKASGDKDSKRHDAMQLSILNDLLNTSFRETALTVKKSTIVFGKEDVDAIFSKDTVLSTQGKRGRSMMSRSSSVKSDAGRTQGSEHILRLLSTIFVGLCPDDKSTFVTIDDSHYMDPYSWLVLLELAEYWQTVPVTIILSHRNVEVTEGLKKSREYVDEKAEDAINRIQDSMPFAEDSTAGLFIRSTTAGKGKRPGSKLQNNENIGMLTNTYSAWDQRQDVLCLIEKLRSLEISEFLEVRARPEYTEKIICNVLEVEDPAKAIVNFLREKTKGNPLFIADALKILKERGAIKLNNHGGFTTATIDFDDEAKAAFEKCKHLVPVTAENVTGMVIDKMDVTQQVTLKVAALIPRTEFTLGLIESLSPLEKTEEEMNRAWKGVVRSGIVEEVPGKEGVFTFLNPWVRASIRKRILQKQKEEIKAKFKRFDLVT</sequence>